<dbReference type="PANTHER" id="PTHR11240">
    <property type="entry name" value="RIBONUCLEASE T2"/>
    <property type="match status" value="1"/>
</dbReference>
<evidence type="ECO:0000256" key="3">
    <source>
        <dbReference type="SAM" id="SignalP"/>
    </source>
</evidence>
<evidence type="ECO:0000313" key="5">
    <source>
        <dbReference type="Proteomes" id="UP000288716"/>
    </source>
</evidence>
<dbReference type="Pfam" id="PF00445">
    <property type="entry name" value="Ribonuclease_T2"/>
    <property type="match status" value="1"/>
</dbReference>
<dbReference type="GO" id="GO:0033897">
    <property type="term" value="F:ribonuclease T2 activity"/>
    <property type="evidence" value="ECO:0007669"/>
    <property type="project" value="InterPro"/>
</dbReference>
<feature type="chain" id="PRO_5019280113" evidence="3">
    <location>
        <begin position="17"/>
        <end position="764"/>
    </location>
</feature>
<dbReference type="InterPro" id="IPR036430">
    <property type="entry name" value="RNase_T2-like_sf"/>
</dbReference>
<dbReference type="InterPro" id="IPR001568">
    <property type="entry name" value="RNase_T2-like"/>
</dbReference>
<name>A0A443S5M0_9ACAR</name>
<sequence length="764" mass="91111">METFFVLLLFVPFYQCAESPARSPQAHKLRRPHPHETKEIVCLQEELFRIFKILEDLERLAEPYLRVLPNCKEPLFADGNEHFLFKHDWRLPIEWRDPLHKPVPENVNEDVANAAELLHFHGYDEFMPTYVPKYLQRYYPTGDDATVFPEAAAGEREQPTLSKTISRHLFVRLTRNGEKSRSILPIRMRHEGVGEAIGLMECDVKMHQSDALYFETPFHVRETRHPYISFFHEIDQWSVYTWLPFIDNESRVTFVVQIWVINPTVYFEMLHEFNQMRLMQVKNNINSLLNVHDEEYGLQYVGMNKDYKLPMYAIGHSIDRNSPELEEENFPSFEGNRPPVFNLNFVVKDRYLAIRIEERNIYLQDRKKNLSVDFAIFPIYNNVKGIAESYRSKIGVLNDFRQLFVLPFAVGNILNYVADIHFDKYGRYYAWIPFTDAKSRKLCLIQVSLLRSEKYAQLATAEHLFARYGYYTSDYIDYFQIPKTPAVRDKTLERRTNYLNLAITYVPTTCAQLIRDRKWVSTEMCEKSKWVIHGLWQEDHEIYGKRRRNLCLHHDGWRDPWNIVQTEDDVPEGYKNISGSVAARFINDIEWWDYQWCSHGYFMMKNNIYPRFDRPMDYFDTIIQFYRILNFDSIVKQLQPKKYVFYTNAEWKIIHERFGRPLPVLHNVRLDGDNITGVVQLVFCFDSVTEQRVECSKEMKEKQAPKFANVYYPPSYEAISYVALRLRMTLRKPFLKIKGMIPSFIYNYIHLNYLQDREFLMEAF</sequence>
<protein>
    <submittedName>
        <fullName evidence="4">Uncharacterized protein</fullName>
    </submittedName>
</protein>
<dbReference type="Gene3D" id="3.90.730.10">
    <property type="entry name" value="Ribonuclease T2-like"/>
    <property type="match status" value="1"/>
</dbReference>
<organism evidence="4 5">
    <name type="scientific">Leptotrombidium deliense</name>
    <dbReference type="NCBI Taxonomy" id="299467"/>
    <lineage>
        <taxon>Eukaryota</taxon>
        <taxon>Metazoa</taxon>
        <taxon>Ecdysozoa</taxon>
        <taxon>Arthropoda</taxon>
        <taxon>Chelicerata</taxon>
        <taxon>Arachnida</taxon>
        <taxon>Acari</taxon>
        <taxon>Acariformes</taxon>
        <taxon>Trombidiformes</taxon>
        <taxon>Prostigmata</taxon>
        <taxon>Anystina</taxon>
        <taxon>Parasitengona</taxon>
        <taxon>Trombiculoidea</taxon>
        <taxon>Trombiculidae</taxon>
        <taxon>Leptotrombidium</taxon>
    </lineage>
</organism>
<evidence type="ECO:0000256" key="1">
    <source>
        <dbReference type="ARBA" id="ARBA00007469"/>
    </source>
</evidence>
<dbReference type="VEuPathDB" id="VectorBase:LDEU009172"/>
<evidence type="ECO:0000256" key="2">
    <source>
        <dbReference type="RuleBase" id="RU004328"/>
    </source>
</evidence>
<keyword evidence="5" id="KW-1185">Reference proteome</keyword>
<dbReference type="SUPFAM" id="SSF55895">
    <property type="entry name" value="Ribonuclease Rh-like"/>
    <property type="match status" value="1"/>
</dbReference>
<proteinExistence type="inferred from homology"/>
<dbReference type="EMBL" id="NCKV01007692">
    <property type="protein sequence ID" value="RWS22868.1"/>
    <property type="molecule type" value="Genomic_DNA"/>
</dbReference>
<dbReference type="Proteomes" id="UP000288716">
    <property type="component" value="Unassembled WGS sequence"/>
</dbReference>
<dbReference type="GO" id="GO:0003723">
    <property type="term" value="F:RNA binding"/>
    <property type="evidence" value="ECO:0007669"/>
    <property type="project" value="InterPro"/>
</dbReference>
<feature type="signal peptide" evidence="3">
    <location>
        <begin position="1"/>
        <end position="16"/>
    </location>
</feature>
<evidence type="ECO:0000313" key="4">
    <source>
        <dbReference type="EMBL" id="RWS22868.1"/>
    </source>
</evidence>
<comment type="caution">
    <text evidence="4">The sequence shown here is derived from an EMBL/GenBank/DDBJ whole genome shotgun (WGS) entry which is preliminary data.</text>
</comment>
<gene>
    <name evidence="4" type="ORF">B4U80_13475</name>
</gene>
<dbReference type="GO" id="GO:0005576">
    <property type="term" value="C:extracellular region"/>
    <property type="evidence" value="ECO:0007669"/>
    <property type="project" value="TreeGrafter"/>
</dbReference>
<keyword evidence="3" id="KW-0732">Signal</keyword>
<dbReference type="GO" id="GO:0006401">
    <property type="term" value="P:RNA catabolic process"/>
    <property type="evidence" value="ECO:0007669"/>
    <property type="project" value="TreeGrafter"/>
</dbReference>
<dbReference type="AlphaFoldDB" id="A0A443S5M0"/>
<dbReference type="OrthoDB" id="435754at2759"/>
<comment type="similarity">
    <text evidence="1 2">Belongs to the RNase T2 family.</text>
</comment>
<feature type="non-terminal residue" evidence="4">
    <location>
        <position position="764"/>
    </location>
</feature>
<accession>A0A443S5M0</accession>
<reference evidence="4 5" key="1">
    <citation type="journal article" date="2018" name="Gigascience">
        <title>Genomes of trombidid mites reveal novel predicted allergens and laterally-transferred genes associated with secondary metabolism.</title>
        <authorList>
            <person name="Dong X."/>
            <person name="Chaisiri K."/>
            <person name="Xia D."/>
            <person name="Armstrong S.D."/>
            <person name="Fang Y."/>
            <person name="Donnelly M.J."/>
            <person name="Kadowaki T."/>
            <person name="McGarry J.W."/>
            <person name="Darby A.C."/>
            <person name="Makepeace B.L."/>
        </authorList>
    </citation>
    <scope>NUCLEOTIDE SEQUENCE [LARGE SCALE GENOMIC DNA]</scope>
    <source>
        <strain evidence="4">UoL-UT</strain>
    </source>
</reference>
<dbReference type="PANTHER" id="PTHR11240:SF22">
    <property type="entry name" value="RIBONUCLEASE T2"/>
    <property type="match status" value="1"/>
</dbReference>